<evidence type="ECO:0000313" key="4">
    <source>
        <dbReference type="Proteomes" id="UP001596989"/>
    </source>
</evidence>
<name>A0ABW3HP54_9BACL</name>
<feature type="compositionally biased region" description="Acidic residues" evidence="1">
    <location>
        <begin position="870"/>
        <end position="886"/>
    </location>
</feature>
<dbReference type="InterPro" id="IPR051465">
    <property type="entry name" value="Cell_Envelope_Struct_Comp"/>
</dbReference>
<keyword evidence="4" id="KW-1185">Reference proteome</keyword>
<protein>
    <submittedName>
        <fullName evidence="3">S-layer homology domain-containing protein</fullName>
    </submittedName>
</protein>
<gene>
    <name evidence="3" type="ORF">ACFQ2I_07885</name>
</gene>
<feature type="domain" description="SLH" evidence="2">
    <location>
        <begin position="2398"/>
        <end position="2461"/>
    </location>
</feature>
<dbReference type="Pfam" id="PF00395">
    <property type="entry name" value="SLH"/>
    <property type="match status" value="3"/>
</dbReference>
<proteinExistence type="predicted"/>
<comment type="caution">
    <text evidence="3">The sequence shown here is derived from an EMBL/GenBank/DDBJ whole genome shotgun (WGS) entry which is preliminary data.</text>
</comment>
<evidence type="ECO:0000256" key="1">
    <source>
        <dbReference type="SAM" id="MobiDB-lite"/>
    </source>
</evidence>
<dbReference type="EMBL" id="JBHTJZ010000009">
    <property type="protein sequence ID" value="MFD0959308.1"/>
    <property type="molecule type" value="Genomic_DNA"/>
</dbReference>
<evidence type="ECO:0000259" key="2">
    <source>
        <dbReference type="PROSITE" id="PS51272"/>
    </source>
</evidence>
<dbReference type="PROSITE" id="PS51272">
    <property type="entry name" value="SLH"/>
    <property type="match status" value="3"/>
</dbReference>
<dbReference type="RefSeq" id="WP_377563399.1">
    <property type="nucleotide sequence ID" value="NZ_JBHTJZ010000009.1"/>
</dbReference>
<dbReference type="Gene3D" id="2.60.40.10">
    <property type="entry name" value="Immunoglobulins"/>
    <property type="match status" value="1"/>
</dbReference>
<dbReference type="InterPro" id="IPR013783">
    <property type="entry name" value="Ig-like_fold"/>
</dbReference>
<sequence>MRVVKRTMIACLAFFVFFMGQGGIISYAAEELTGPEVTVLKNDLIKITVDNATGRFGIRTISGQPIRKNDQHVNMLFQGDNPETSFTTFRINGNDYIFGNPYKFAVDFFSEITKPRIVENTNGTKQIETIWSIEGVDIKQVLMLYMDVNDRKNAGNVNVRYEVKNKSGAEVQIGSRILLDTMVAGKDGPEFQIGTTYRSPLTVERKLVHDPEAIGIPAEDVAYYKLPPYWVMRDNLDLTNPLATNVMAYGFNNIAENGINIVDEMIVGHWNGLANTKWDYEVNPNLDFTRDTNDYGTADSAVALYWWPNSVGANQSISFETVYGLGEVIDPNKVFSIRYLDPVQQLAALPDNSGYEDEGIFDIHAEIENLPAFKMEHSQIQLDMTLEGGLSFVKLDEMGEIVRDGDGNALTEPFRSKELIFKKPATPEQAEQGIIPKYEPGDTITASFKVMGDGRAWPSTRQYLLTARSPQTVEKLAALPDSIDEGVRAEFESSKAGFILLPAIGDAAATYAYEVSPNELYSSDVKYVTVNLTNIEAYNTGDENTEPNFDLYFRETVTGKRYKVPVEESVLLQPTDSGLTGDMRITYRNGALVNDAGEVLASDLGPKLPLGEYQVEIDYKGDAGGDPELAALFDITTSQSFVVTDNNIARIREAGLLAVYKQTFDFDLVPLNADKEDLKEINEIFYHKPFQPGTALAGAKQNLVEARTLLAIESRLIDPNLEVDSLFDAEALKELPMYNYKTFESEEDLEAFFEDRDDRAQLVTIEGMIREVGTGKDATAVIDTTTEPAIINGAVAYSGKDLVFVRGQLEVFGQSFDETPLLDTLFVKGDGVLSVAGSGFVFHRGEWTIDFFNSFDKDLEAEVERPGGDDGSEEDEEGNDNPEDDSLNGGLAWAMGELGSRLNPVRQIMIPQVYFNAQTIFSIPGLVVGGFGFQFNETTLRPGGVSFGGFISFKVVAGEIKNVVFNDKGFVGVDAALMFELEEDLGLFKGKAGDTSGELSVVHYEQAVEGVSNSYGLQFETELANIGVIGVELAFKQVDDGRILPDVVGFKKGFPQPGILITGATYLTEIRGALRELADTIAGGTSEEPFPLTLEAGASLRFGVAPAYHFGDIDMTLKRTGIKIEGALAFSTEQDPSDDDLIPLLTEALLEAQWVTPWFVRLGAEVDVMGWNIIVGNASIFVGQNLEKNRVDFEGFIGAKVIVPEDVPIVGGIPLNSVFLGVNNEKVWGKIGVLLISLGITYYWGGGIEFSTSDEQLPEGLIHMVIEDPEDGPKLFVIGHGIETVATSWHNPEAETQGIVYREVAEGVKVIEQGSMNVGMGGIVVSNGGRLHKIPMNQVPGNALIEVTYDSEELPELTLKKASGEVYPIVMDNTNSNPEANAFTQFIPAASSSDGTDSRKAYIIVPQDELEGGGEWSLVSTAAVETKLLSVPVNPTLSDVALTNNMQNSNQFTASWKVNHAQPNDTVSLYLAEDPVAVHSTMSIDGEDVLKAGDAGLLLAKDLPVDIGGGTANDVTSGSFPIDVTQIQLLGEHEDIRGLLRQGNYYLRAELKSAIGYETQTSKEKFELIDPLAPGDVQNVEIDPAGNGMFALSFKPADIKPGHEQFQHSYVVEALVQSEGEYVSYRNFSELMFTHEELERYWNPVSGEYEDIPIGGWTKVALPDGDNDVSASPEERYIGLETGRQYVIGVSAVTQPTEAADKNENFHFANRVDSSSTLLPIPSYPQLRAAGDASFGAKIEMLTNKTAQSLSIVSDQANIEVEAFYNGESLGVTQLQNEGGYSKGEITFDAFVTDGTYGIELMARNTNTKDRKITMLYLKVDTLAPILYLDKPVTGDRTQNGKIRVQGQTTNDANLTVNGTKIAIDRTGNGEFSADIPVASSEPKILLNIVARDDAGNENRALVEITNDAYQAPVGLVLRPVKLTTDESHKLEASLKLPDGRDSEGEAQYKLVPIPDSDYEQLLTFNVYTGDAVSVKADGVLTAEEVGASLVHVEYRVSEEVKLQADLPVVVALPEPDGLADLNAYTTAVPNKQDQTHVSVTNAGDLIGHQLVYRVIAANEAGEKPQFKEDLSEWTLLPANGVVNVAAGSKLIVAKRTALTKEAVAATGIIVPNRYVPGSGSGGGGGIMIPPTTGGNQSQELYLNGTPIKSEWEGNVLVAKVDEKDITALEDDGERQFVISSTDASTKNILISFSKNAIEKLAASGKQVVIDLPNAKLTLHPEKLQALDGELEIRIQPNHDAAQQSAEQVARSLGASLLGKGEGVTVSVNVPISVENGGIHAVKVAIPDNIRVQDITAVVLQGPDGAWTPVPWQLEMQDNRAYASLMLTGEGSVVFLQNKKAFVDVNADFWGKSAIDEAASKLLMLGKGGNAFDPHSGVTRAEFPTLLLRASGLMNQEAVGRFTDVSEGDWFKQSVNIAAKLGIVTGTENGRYEPGKSINRMEGMTMAGRLLQAVGAGSELTHSEIENILAAFEDGASIPDWARKPVALAIHHGIIQGSNLRIDPEGRLSRAQAAIIVVRIAQLLSDLV</sequence>
<feature type="region of interest" description="Disordered" evidence="1">
    <location>
        <begin position="862"/>
        <end position="887"/>
    </location>
</feature>
<evidence type="ECO:0000313" key="3">
    <source>
        <dbReference type="EMBL" id="MFD0959308.1"/>
    </source>
</evidence>
<dbReference type="PANTHER" id="PTHR43308">
    <property type="entry name" value="OUTER MEMBRANE PROTEIN ALPHA-RELATED"/>
    <property type="match status" value="1"/>
</dbReference>
<organism evidence="3 4">
    <name type="scientific">Paenibacillus chungangensis</name>
    <dbReference type="NCBI Taxonomy" id="696535"/>
    <lineage>
        <taxon>Bacteria</taxon>
        <taxon>Bacillati</taxon>
        <taxon>Bacillota</taxon>
        <taxon>Bacilli</taxon>
        <taxon>Bacillales</taxon>
        <taxon>Paenibacillaceae</taxon>
        <taxon>Paenibacillus</taxon>
    </lineage>
</organism>
<dbReference type="PANTHER" id="PTHR43308:SF5">
    <property type="entry name" value="S-LAYER PROTEIN _ PEPTIDOGLYCAN ENDO-BETA-N-ACETYLGLUCOSAMINIDASE"/>
    <property type="match status" value="1"/>
</dbReference>
<accession>A0ABW3HP54</accession>
<feature type="domain" description="SLH" evidence="2">
    <location>
        <begin position="2469"/>
        <end position="2528"/>
    </location>
</feature>
<reference evidence="4" key="1">
    <citation type="journal article" date="2019" name="Int. J. Syst. Evol. Microbiol.">
        <title>The Global Catalogue of Microorganisms (GCM) 10K type strain sequencing project: providing services to taxonomists for standard genome sequencing and annotation.</title>
        <authorList>
            <consortium name="The Broad Institute Genomics Platform"/>
            <consortium name="The Broad Institute Genome Sequencing Center for Infectious Disease"/>
            <person name="Wu L."/>
            <person name="Ma J."/>
        </authorList>
    </citation>
    <scope>NUCLEOTIDE SEQUENCE [LARGE SCALE GENOMIC DNA]</scope>
    <source>
        <strain evidence="4">CCUG 59129</strain>
    </source>
</reference>
<dbReference type="Proteomes" id="UP001596989">
    <property type="component" value="Unassembled WGS sequence"/>
</dbReference>
<feature type="domain" description="SLH" evidence="2">
    <location>
        <begin position="2338"/>
        <end position="2397"/>
    </location>
</feature>
<dbReference type="InterPro" id="IPR001119">
    <property type="entry name" value="SLH_dom"/>
</dbReference>